<name>A0A8J1LAE2_XENLA</name>
<keyword evidence="1" id="KW-1185">Reference proteome</keyword>
<organism evidence="1 2">
    <name type="scientific">Xenopus laevis</name>
    <name type="common">African clawed frog</name>
    <dbReference type="NCBI Taxonomy" id="8355"/>
    <lineage>
        <taxon>Eukaryota</taxon>
        <taxon>Metazoa</taxon>
        <taxon>Chordata</taxon>
        <taxon>Craniata</taxon>
        <taxon>Vertebrata</taxon>
        <taxon>Euteleostomi</taxon>
        <taxon>Amphibia</taxon>
        <taxon>Batrachia</taxon>
        <taxon>Anura</taxon>
        <taxon>Pipoidea</taxon>
        <taxon>Pipidae</taxon>
        <taxon>Xenopodinae</taxon>
        <taxon>Xenopus</taxon>
        <taxon>Xenopus</taxon>
    </lineage>
</organism>
<evidence type="ECO:0000313" key="1">
    <source>
        <dbReference type="Proteomes" id="UP000186698"/>
    </source>
</evidence>
<protein>
    <submittedName>
        <fullName evidence="2 3">Uncharacterized protein LOC734383 isoform X1</fullName>
    </submittedName>
</protein>
<dbReference type="AlphaFoldDB" id="A0A8J1LAE2"/>
<dbReference type="CDD" id="cd09275">
    <property type="entry name" value="RNase_HI_RT_DIRS1"/>
    <property type="match status" value="1"/>
</dbReference>
<evidence type="ECO:0000313" key="2">
    <source>
        <dbReference type="RefSeq" id="XP_041426492.1"/>
    </source>
</evidence>
<dbReference type="PANTHER" id="PTHR33050">
    <property type="entry name" value="REVERSE TRANSCRIPTASE DOMAIN-CONTAINING PROTEIN"/>
    <property type="match status" value="1"/>
</dbReference>
<dbReference type="Proteomes" id="UP000186698">
    <property type="component" value="Chromosome 7S"/>
</dbReference>
<reference evidence="2 3" key="1">
    <citation type="submission" date="2025-04" db="UniProtKB">
        <authorList>
            <consortium name="RefSeq"/>
        </authorList>
    </citation>
    <scope>IDENTIFICATION</scope>
    <source>
        <strain evidence="2 3">J_2021</strain>
        <tissue evidence="2 3">Erythrocytes</tissue>
    </source>
</reference>
<gene>
    <name evidence="2 3" type="primary">MGC115313</name>
</gene>
<dbReference type="PANTHER" id="PTHR33050:SF7">
    <property type="entry name" value="RIBONUCLEASE H"/>
    <property type="match status" value="1"/>
</dbReference>
<accession>A0A8J1LAE2</accession>
<proteinExistence type="predicted"/>
<sequence>MLFDSSRLNLLRGQRCSLTIVHTAQQVCTQTTISAERCLQLLGYMVAAWEALPFGRFLMRDFQNHFLSLWNKNHSNLSQQIPLTMQVKRSLNWWTTPQNLSQGKTWALPQWTVLTTDASLTSWGATWPPRTCQGTWSPAESKLPINVLEIRAIRNAIAHWSQELQNKPLRIQSDNATAEAYLNKQGGTRSNRAMREVAQILTWAELHVPAISAVFIPGILNWEAVYLTRQRIDQGEWSLRFDVFTQLVTRWGTPDIDMFASRHNFKVPTYCARSQDPRAAYVDALVIPWIFKRVYAFPPLALLPRVICKIRQERTETILHWPRRPWYSELINMSAAPPWRLPLARFAHSRTNKTRQPSEVAFDGLAFETELWRSKGFSKEATDILLKARLRLV</sequence>
<dbReference type="SUPFAM" id="SSF56672">
    <property type="entry name" value="DNA/RNA polymerases"/>
    <property type="match status" value="1"/>
</dbReference>
<evidence type="ECO:0000313" key="3">
    <source>
        <dbReference type="RefSeq" id="XP_041426493.1"/>
    </source>
</evidence>
<dbReference type="RefSeq" id="XP_041426493.1">
    <property type="nucleotide sequence ID" value="XM_041570559.1"/>
</dbReference>
<dbReference type="InterPro" id="IPR052055">
    <property type="entry name" value="Hepadnavirus_pol/RT"/>
</dbReference>
<dbReference type="InterPro" id="IPR043502">
    <property type="entry name" value="DNA/RNA_pol_sf"/>
</dbReference>
<dbReference type="GeneID" id="734383"/>
<dbReference type="OrthoDB" id="10068174at2759"/>
<dbReference type="RefSeq" id="XP_041426492.1">
    <property type="nucleotide sequence ID" value="XM_041570558.1"/>
</dbReference>